<accession>A0ABQ2TDJ7</accession>
<keyword evidence="3" id="KW-1185">Reference proteome</keyword>
<evidence type="ECO:0000313" key="3">
    <source>
        <dbReference type="Proteomes" id="UP000597853"/>
    </source>
</evidence>
<dbReference type="EMBL" id="BMTX01000019">
    <property type="protein sequence ID" value="GGS64945.1"/>
    <property type="molecule type" value="Genomic_DNA"/>
</dbReference>
<evidence type="ECO:0000256" key="1">
    <source>
        <dbReference type="SAM" id="MobiDB-lite"/>
    </source>
</evidence>
<name>A0ABQ2TDJ7_STREZ</name>
<gene>
    <name evidence="2" type="ORF">GCM10010285_50260</name>
</gene>
<dbReference type="Proteomes" id="UP000597853">
    <property type="component" value="Unassembled WGS sequence"/>
</dbReference>
<proteinExistence type="predicted"/>
<feature type="region of interest" description="Disordered" evidence="1">
    <location>
        <begin position="49"/>
        <end position="81"/>
    </location>
</feature>
<comment type="caution">
    <text evidence="2">The sequence shown here is derived from an EMBL/GenBank/DDBJ whole genome shotgun (WGS) entry which is preliminary data.</text>
</comment>
<sequence length="81" mass="8320">MARTSVVVVAGIPAVTGPLSLPVEERPFPDALRTPRGFHGFLNAPPICTPITGPSAEKPRMERAGSVKAQVTEVGGGENGA</sequence>
<evidence type="ECO:0008006" key="4">
    <source>
        <dbReference type="Google" id="ProtNLM"/>
    </source>
</evidence>
<reference evidence="3" key="1">
    <citation type="journal article" date="2019" name="Int. J. Syst. Evol. Microbiol.">
        <title>The Global Catalogue of Microorganisms (GCM) 10K type strain sequencing project: providing services to taxonomists for standard genome sequencing and annotation.</title>
        <authorList>
            <consortium name="The Broad Institute Genomics Platform"/>
            <consortium name="The Broad Institute Genome Sequencing Center for Infectious Disease"/>
            <person name="Wu L."/>
            <person name="Ma J."/>
        </authorList>
    </citation>
    <scope>NUCLEOTIDE SEQUENCE [LARGE SCALE GENOMIC DNA]</scope>
    <source>
        <strain evidence="3">JCM 4416</strain>
    </source>
</reference>
<protein>
    <recommendedName>
        <fullName evidence="4">Secreted protein</fullName>
    </recommendedName>
</protein>
<organism evidence="2 3">
    <name type="scientific">Streptomyces pseudogriseolus</name>
    <name type="common">Streptomyces gancidicus</name>
    <name type="synonym">Streptomyces rubiginosus</name>
    <dbReference type="NCBI Taxonomy" id="36817"/>
    <lineage>
        <taxon>Bacteria</taxon>
        <taxon>Bacillati</taxon>
        <taxon>Actinomycetota</taxon>
        <taxon>Actinomycetes</taxon>
        <taxon>Kitasatosporales</taxon>
        <taxon>Streptomycetaceae</taxon>
        <taxon>Streptomyces</taxon>
        <taxon>Streptomyces pseudogriseolus group</taxon>
    </lineage>
</organism>
<evidence type="ECO:0000313" key="2">
    <source>
        <dbReference type="EMBL" id="GGS64945.1"/>
    </source>
</evidence>